<protein>
    <submittedName>
        <fullName evidence="1">DinB family protein</fullName>
    </submittedName>
</protein>
<evidence type="ECO:0000313" key="1">
    <source>
        <dbReference type="EMBL" id="KAA5534606.1"/>
    </source>
</evidence>
<proteinExistence type="predicted"/>
<sequence length="167" mass="19124">MQDSTIVQNYTEQVIQQAINVWAAQNKTVTNFFNKYDDAAYMNEIAPGKNRAIYLLGHLIAVNDGMQQLFMLGERLFPQYDAIFIKAADKTVTDLPSIQTLKEDWEKLNIALADHFGKMTTAEWIGRHASVSEEDFAKEPLRNKLNVLFSRTNHQSYHMGQLNLMPV</sequence>
<reference evidence="1 2" key="1">
    <citation type="submission" date="2019-09" db="EMBL/GenBank/DDBJ databases">
        <title>Genome sequence and assembly of Taibaiella sp.</title>
        <authorList>
            <person name="Chhetri G."/>
        </authorList>
    </citation>
    <scope>NUCLEOTIDE SEQUENCE [LARGE SCALE GENOMIC DNA]</scope>
    <source>
        <strain evidence="1 2">KVB11</strain>
    </source>
</reference>
<dbReference type="EMBL" id="VWSH01000002">
    <property type="protein sequence ID" value="KAA5534606.1"/>
    <property type="molecule type" value="Genomic_DNA"/>
</dbReference>
<gene>
    <name evidence="1" type="ORF">F0919_08270</name>
</gene>
<accession>A0A5M6CHX4</accession>
<evidence type="ECO:0000313" key="2">
    <source>
        <dbReference type="Proteomes" id="UP000323632"/>
    </source>
</evidence>
<dbReference type="Proteomes" id="UP000323632">
    <property type="component" value="Unassembled WGS sequence"/>
</dbReference>
<organism evidence="1 2">
    <name type="scientific">Taibaiella lutea</name>
    <dbReference type="NCBI Taxonomy" id="2608001"/>
    <lineage>
        <taxon>Bacteria</taxon>
        <taxon>Pseudomonadati</taxon>
        <taxon>Bacteroidota</taxon>
        <taxon>Chitinophagia</taxon>
        <taxon>Chitinophagales</taxon>
        <taxon>Chitinophagaceae</taxon>
        <taxon>Taibaiella</taxon>
    </lineage>
</organism>
<dbReference type="SUPFAM" id="SSF109854">
    <property type="entry name" value="DinB/YfiT-like putative metalloenzymes"/>
    <property type="match status" value="1"/>
</dbReference>
<dbReference type="RefSeq" id="WP_150032286.1">
    <property type="nucleotide sequence ID" value="NZ_VWSH01000002.1"/>
</dbReference>
<name>A0A5M6CHX4_9BACT</name>
<dbReference type="Gene3D" id="1.20.120.450">
    <property type="entry name" value="dinb family like domain"/>
    <property type="match status" value="1"/>
</dbReference>
<dbReference type="InterPro" id="IPR034660">
    <property type="entry name" value="DinB/YfiT-like"/>
</dbReference>
<comment type="caution">
    <text evidence="1">The sequence shown here is derived from an EMBL/GenBank/DDBJ whole genome shotgun (WGS) entry which is preliminary data.</text>
</comment>
<dbReference type="AlphaFoldDB" id="A0A5M6CHX4"/>
<keyword evidence="2" id="KW-1185">Reference proteome</keyword>